<organism evidence="1 2">
    <name type="scientific">Gemmata obscuriglobus</name>
    <dbReference type="NCBI Taxonomy" id="114"/>
    <lineage>
        <taxon>Bacteria</taxon>
        <taxon>Pseudomonadati</taxon>
        <taxon>Planctomycetota</taxon>
        <taxon>Planctomycetia</taxon>
        <taxon>Gemmatales</taxon>
        <taxon>Gemmataceae</taxon>
        <taxon>Gemmata</taxon>
    </lineage>
</organism>
<name>A0A2Z3GXE6_9BACT</name>
<dbReference type="AlphaFoldDB" id="A0A2Z3GXE6"/>
<keyword evidence="2" id="KW-1185">Reference proteome</keyword>
<evidence type="ECO:0000313" key="1">
    <source>
        <dbReference type="EMBL" id="AWM36177.1"/>
    </source>
</evidence>
<proteinExistence type="predicted"/>
<accession>A0A2Z3GXE6</accession>
<dbReference type="Proteomes" id="UP000245802">
    <property type="component" value="Chromosome"/>
</dbReference>
<protein>
    <submittedName>
        <fullName evidence="1">Uncharacterized protein</fullName>
    </submittedName>
</protein>
<evidence type="ECO:0000313" key="2">
    <source>
        <dbReference type="Proteomes" id="UP000245802"/>
    </source>
</evidence>
<dbReference type="RefSeq" id="WP_010043502.1">
    <property type="nucleotide sequence ID" value="NZ_CP025958.1"/>
</dbReference>
<gene>
    <name evidence="1" type="ORF">C1280_03570</name>
</gene>
<reference evidence="1 2" key="1">
    <citation type="submission" date="2018-01" db="EMBL/GenBank/DDBJ databases">
        <title>G. obscuriglobus.</title>
        <authorList>
            <person name="Franke J."/>
            <person name="Blomberg W."/>
            <person name="Selmecki A."/>
        </authorList>
    </citation>
    <scope>NUCLEOTIDE SEQUENCE [LARGE SCALE GENOMIC DNA]</scope>
    <source>
        <strain evidence="1 2">DSM 5831</strain>
    </source>
</reference>
<sequence length="125" mass="13325">MKRDHRALSEVRERSPFATPPHILVVADTADIVEAVELAEALDECGADAEVRLTADAAADFHGEADAVIFAGAAGDSGVLRHGAVRVAVTDERASVSGYDLVINRPVNPSVLMRRLGERLPSVRQ</sequence>
<dbReference type="KEGG" id="gog:C1280_03570"/>
<dbReference type="EMBL" id="CP025958">
    <property type="protein sequence ID" value="AWM36177.1"/>
    <property type="molecule type" value="Genomic_DNA"/>
</dbReference>